<gene>
    <name evidence="1" type="primary">PARPA_02468.1 scaffold 4539</name>
</gene>
<name>A0A0B7MSR8_9FUNG</name>
<organism evidence="1 2">
    <name type="scientific">Parasitella parasitica</name>
    <dbReference type="NCBI Taxonomy" id="35722"/>
    <lineage>
        <taxon>Eukaryota</taxon>
        <taxon>Fungi</taxon>
        <taxon>Fungi incertae sedis</taxon>
        <taxon>Mucoromycota</taxon>
        <taxon>Mucoromycotina</taxon>
        <taxon>Mucoromycetes</taxon>
        <taxon>Mucorales</taxon>
        <taxon>Mucorineae</taxon>
        <taxon>Mucoraceae</taxon>
        <taxon>Parasitella</taxon>
    </lineage>
</organism>
<dbReference type="AlphaFoldDB" id="A0A0B7MSR8"/>
<reference evidence="1 2" key="1">
    <citation type="submission" date="2014-09" db="EMBL/GenBank/DDBJ databases">
        <authorList>
            <person name="Ellenberger Sabrina"/>
        </authorList>
    </citation>
    <scope>NUCLEOTIDE SEQUENCE [LARGE SCALE GENOMIC DNA]</scope>
    <source>
        <strain evidence="1 2">CBS 412.66</strain>
    </source>
</reference>
<dbReference type="Proteomes" id="UP000054107">
    <property type="component" value="Unassembled WGS sequence"/>
</dbReference>
<protein>
    <submittedName>
        <fullName evidence="1">Uncharacterized protein</fullName>
    </submittedName>
</protein>
<accession>A0A0B7MSR8</accession>
<proteinExistence type="predicted"/>
<dbReference type="EMBL" id="LN720906">
    <property type="protein sequence ID" value="CEP09031.1"/>
    <property type="molecule type" value="Genomic_DNA"/>
</dbReference>
<evidence type="ECO:0000313" key="1">
    <source>
        <dbReference type="EMBL" id="CEP09031.1"/>
    </source>
</evidence>
<evidence type="ECO:0000313" key="2">
    <source>
        <dbReference type="Proteomes" id="UP000054107"/>
    </source>
</evidence>
<keyword evidence="2" id="KW-1185">Reference proteome</keyword>
<sequence length="137" mass="15403">MFGGRQNAQEKYPLSSWVPGTFFLPNTGPPCFLKHFLSSGSCNTSFPLQNVEIKVFTLDDGTQVKQRIVKSKNLDKPNNIKCGSLARKDKKGKKTAKDYGNFEVWMNAIIPNGSAYLISFNLSNVSNNITRFHLLRE</sequence>